<comment type="caution">
    <text evidence="2">The sequence shown here is derived from an EMBL/GenBank/DDBJ whole genome shotgun (WGS) entry which is preliminary data.</text>
</comment>
<keyword evidence="3" id="KW-1185">Reference proteome</keyword>
<reference evidence="2 3" key="1">
    <citation type="submission" date="2023-11" db="EMBL/GenBank/DDBJ databases">
        <title>Halocaridina rubra genome assembly.</title>
        <authorList>
            <person name="Smith C."/>
        </authorList>
    </citation>
    <scope>NUCLEOTIDE SEQUENCE [LARGE SCALE GENOMIC DNA]</scope>
    <source>
        <strain evidence="2">EP-1</strain>
        <tissue evidence="2">Whole</tissue>
    </source>
</reference>
<dbReference type="Pfam" id="PF01607">
    <property type="entry name" value="CBM_14"/>
    <property type="match status" value="1"/>
</dbReference>
<dbReference type="SUPFAM" id="SSF57625">
    <property type="entry name" value="Invertebrate chitin-binding proteins"/>
    <property type="match status" value="1"/>
</dbReference>
<sequence length="364" mass="41477">MGVAIDFARDVCDTYDNQIANSIIDRVPSKSQFFRMKGNVPSLSERLIDNFTTVRENIVDSFSCQNRVYGYYADQDNDCQIFHICVPMQQLFPDLYCADDVFQFSFICPKHTVFSQESMVCDWADSAFPCSEADKLYDRNKLFFVVPEEDVQRESAFATTTPTSAPSESLCCSSRQQIIEARHSIRDSSQFSFSSSNHEESSYTFEIPKTTSSPHDLSQTTLPNYFLDTKSLPTTSSILEIADDITTWPTMNQEAIIYSAVRQSITDKEETEPDSQYTTESFLTADSEAKELTHTTFLPETTLPELTTLEPDDLWYFPTSPPIPQTNNYLQAEQIPSVSTRSKIRRSGDIIYNPSRVVVEEMYM</sequence>
<dbReference type="Proteomes" id="UP001381693">
    <property type="component" value="Unassembled WGS sequence"/>
</dbReference>
<feature type="domain" description="Chitin-binding type-2" evidence="1">
    <location>
        <begin position="61"/>
        <end position="132"/>
    </location>
</feature>
<dbReference type="PANTHER" id="PTHR22933:SF43">
    <property type="entry name" value="LP10131P"/>
    <property type="match status" value="1"/>
</dbReference>
<name>A0AAN8X8D7_HALRR</name>
<dbReference type="PROSITE" id="PS50940">
    <property type="entry name" value="CHIT_BIND_II"/>
    <property type="match status" value="1"/>
</dbReference>
<dbReference type="PANTHER" id="PTHR22933">
    <property type="entry name" value="FI18007P1-RELATED"/>
    <property type="match status" value="1"/>
</dbReference>
<accession>A0AAN8X8D7</accession>
<organism evidence="2 3">
    <name type="scientific">Halocaridina rubra</name>
    <name type="common">Hawaiian red shrimp</name>
    <dbReference type="NCBI Taxonomy" id="373956"/>
    <lineage>
        <taxon>Eukaryota</taxon>
        <taxon>Metazoa</taxon>
        <taxon>Ecdysozoa</taxon>
        <taxon>Arthropoda</taxon>
        <taxon>Crustacea</taxon>
        <taxon>Multicrustacea</taxon>
        <taxon>Malacostraca</taxon>
        <taxon>Eumalacostraca</taxon>
        <taxon>Eucarida</taxon>
        <taxon>Decapoda</taxon>
        <taxon>Pleocyemata</taxon>
        <taxon>Caridea</taxon>
        <taxon>Atyoidea</taxon>
        <taxon>Atyidae</taxon>
        <taxon>Halocaridina</taxon>
    </lineage>
</organism>
<dbReference type="InterPro" id="IPR002557">
    <property type="entry name" value="Chitin-bd_dom"/>
</dbReference>
<evidence type="ECO:0000259" key="1">
    <source>
        <dbReference type="PROSITE" id="PS50940"/>
    </source>
</evidence>
<dbReference type="GO" id="GO:0008061">
    <property type="term" value="F:chitin binding"/>
    <property type="evidence" value="ECO:0007669"/>
    <property type="project" value="InterPro"/>
</dbReference>
<gene>
    <name evidence="2" type="ORF">SK128_012655</name>
</gene>
<dbReference type="AlphaFoldDB" id="A0AAN8X8D7"/>
<proteinExistence type="predicted"/>
<dbReference type="InterPro" id="IPR036508">
    <property type="entry name" value="Chitin-bd_dom_sf"/>
</dbReference>
<dbReference type="GO" id="GO:0005576">
    <property type="term" value="C:extracellular region"/>
    <property type="evidence" value="ECO:0007669"/>
    <property type="project" value="InterPro"/>
</dbReference>
<dbReference type="Gene3D" id="2.170.140.10">
    <property type="entry name" value="Chitin binding domain"/>
    <property type="match status" value="1"/>
</dbReference>
<dbReference type="SMART" id="SM00494">
    <property type="entry name" value="ChtBD2"/>
    <property type="match status" value="1"/>
</dbReference>
<dbReference type="EMBL" id="JAXCGZ010007817">
    <property type="protein sequence ID" value="KAK7078467.1"/>
    <property type="molecule type" value="Genomic_DNA"/>
</dbReference>
<protein>
    <recommendedName>
        <fullName evidence="1">Chitin-binding type-2 domain-containing protein</fullName>
    </recommendedName>
</protein>
<evidence type="ECO:0000313" key="2">
    <source>
        <dbReference type="EMBL" id="KAK7078467.1"/>
    </source>
</evidence>
<dbReference type="InterPro" id="IPR052976">
    <property type="entry name" value="Scoloptoxin-like"/>
</dbReference>
<evidence type="ECO:0000313" key="3">
    <source>
        <dbReference type="Proteomes" id="UP001381693"/>
    </source>
</evidence>